<dbReference type="PANTHER" id="PTHR35563">
    <property type="entry name" value="BARREL METAL-DEPENDENT HYDROLASE, PUTATIVE (AFU_ORTHOLOGUE AFUA_1G16240)-RELATED"/>
    <property type="match status" value="1"/>
</dbReference>
<dbReference type="Proteomes" id="UP001056336">
    <property type="component" value="Chromosome"/>
</dbReference>
<evidence type="ECO:0000259" key="1">
    <source>
        <dbReference type="Pfam" id="PF04909"/>
    </source>
</evidence>
<dbReference type="PANTHER" id="PTHR35563:SF2">
    <property type="entry name" value="BARREL METAL-DEPENDENT HYDROLASE, PUTATIVE (AFU_ORTHOLOGUE AFUA_1G16240)-RELATED"/>
    <property type="match status" value="1"/>
</dbReference>
<protein>
    <submittedName>
        <fullName evidence="2">Amidohydrolase family protein</fullName>
    </submittedName>
</protein>
<reference evidence="2" key="1">
    <citation type="journal article" date="2018" name="Int. J. Syst. Evol. Microbiol.">
        <title>Jatrophihabitans telluris sp. nov., isolated from sediment soil of lava forest wetlands and the emended description of the genus Jatrophihabitans.</title>
        <authorList>
            <person name="Lee K.C."/>
            <person name="Suh M.K."/>
            <person name="Eom M.K."/>
            <person name="Kim K.K."/>
            <person name="Kim J.S."/>
            <person name="Kim D.S."/>
            <person name="Ko S.H."/>
            <person name="Shin Y.K."/>
            <person name="Lee J.S."/>
        </authorList>
    </citation>
    <scope>NUCLEOTIDE SEQUENCE</scope>
    <source>
        <strain evidence="2">N237</strain>
    </source>
</reference>
<dbReference type="Gene3D" id="3.20.20.140">
    <property type="entry name" value="Metal-dependent hydrolases"/>
    <property type="match status" value="1"/>
</dbReference>
<dbReference type="RefSeq" id="WP_249769367.1">
    <property type="nucleotide sequence ID" value="NZ_CP097332.1"/>
</dbReference>
<keyword evidence="3" id="KW-1185">Reference proteome</keyword>
<gene>
    <name evidence="2" type="ORF">M6D93_11630</name>
</gene>
<reference evidence="2" key="2">
    <citation type="submission" date="2022-05" db="EMBL/GenBank/DDBJ databases">
        <authorList>
            <person name="Kim J.-S."/>
            <person name="Lee K."/>
            <person name="Suh M."/>
            <person name="Eom M."/>
            <person name="Kim J.-S."/>
            <person name="Kim D.-S."/>
            <person name="Ko S.-H."/>
            <person name="Shin Y."/>
            <person name="Lee J.-S."/>
        </authorList>
    </citation>
    <scope>NUCLEOTIDE SEQUENCE</scope>
    <source>
        <strain evidence="2">N237</strain>
    </source>
</reference>
<evidence type="ECO:0000313" key="2">
    <source>
        <dbReference type="EMBL" id="UQX86956.1"/>
    </source>
</evidence>
<sequence length="290" mass="32426">MTDIAQTTPMRAAETNTPATFAVPDGACDAHFHVFEPGFAHVANPLYTFPDASLEQYLRMTEVLGIDRMVIVQPTFYGTDNTLLLDVLRRVGPSARGVVRIDDDVSDAELDRFDEYGVRAIRLDLFARSAWPTAEIISYVHKMAARAAPRGWHLQFYTPGTIVRDLLPYLADLDHPYVIDHMGYMLEADGLTDTDFARLLGVLTHGACWIKLSGPYRIAKARPLSSVEPIGRALVAARPDRLLWGSDWPHLPNGQRDTGELLNLLGQWAPKQADRQQILVESPTELFFAR</sequence>
<dbReference type="InterPro" id="IPR006680">
    <property type="entry name" value="Amidohydro-rel"/>
</dbReference>
<feature type="domain" description="Amidohydrolase-related" evidence="1">
    <location>
        <begin position="28"/>
        <end position="288"/>
    </location>
</feature>
<dbReference type="Pfam" id="PF04909">
    <property type="entry name" value="Amidohydro_2"/>
    <property type="match status" value="1"/>
</dbReference>
<dbReference type="InterPro" id="IPR032466">
    <property type="entry name" value="Metal_Hydrolase"/>
</dbReference>
<accession>A0ABY4QVR7</accession>
<organism evidence="2 3">
    <name type="scientific">Jatrophihabitans telluris</name>
    <dbReference type="NCBI Taxonomy" id="2038343"/>
    <lineage>
        <taxon>Bacteria</taxon>
        <taxon>Bacillati</taxon>
        <taxon>Actinomycetota</taxon>
        <taxon>Actinomycetes</taxon>
        <taxon>Jatrophihabitantales</taxon>
        <taxon>Jatrophihabitantaceae</taxon>
        <taxon>Jatrophihabitans</taxon>
    </lineage>
</organism>
<dbReference type="InterPro" id="IPR052358">
    <property type="entry name" value="Aro_Compnd_Degr_Hydrolases"/>
</dbReference>
<proteinExistence type="predicted"/>
<name>A0ABY4QVR7_9ACTN</name>
<dbReference type="EMBL" id="CP097332">
    <property type="protein sequence ID" value="UQX86956.1"/>
    <property type="molecule type" value="Genomic_DNA"/>
</dbReference>
<evidence type="ECO:0000313" key="3">
    <source>
        <dbReference type="Proteomes" id="UP001056336"/>
    </source>
</evidence>
<dbReference type="SUPFAM" id="SSF51556">
    <property type="entry name" value="Metallo-dependent hydrolases"/>
    <property type="match status" value="1"/>
</dbReference>